<organism evidence="5 6">
    <name type="scientific">Xanthobacter tagetidis</name>
    <dbReference type="NCBI Taxonomy" id="60216"/>
    <lineage>
        <taxon>Bacteria</taxon>
        <taxon>Pseudomonadati</taxon>
        <taxon>Pseudomonadota</taxon>
        <taxon>Alphaproteobacteria</taxon>
        <taxon>Hyphomicrobiales</taxon>
        <taxon>Xanthobacteraceae</taxon>
        <taxon>Xanthobacter</taxon>
    </lineage>
</organism>
<evidence type="ECO:0000256" key="2">
    <source>
        <dbReference type="ARBA" id="ARBA00022630"/>
    </source>
</evidence>
<keyword evidence="6" id="KW-1185">Reference proteome</keyword>
<name>A0A3L7AF32_9HYPH</name>
<dbReference type="PANTHER" id="PTHR43004:SF19">
    <property type="entry name" value="BINDING MONOOXYGENASE, PUTATIVE (JCVI)-RELATED"/>
    <property type="match status" value="1"/>
</dbReference>
<feature type="domain" description="FAD-binding" evidence="4">
    <location>
        <begin position="4"/>
        <end position="342"/>
    </location>
</feature>
<keyword evidence="2" id="KW-0285">Flavoprotein</keyword>
<proteinExistence type="predicted"/>
<evidence type="ECO:0000256" key="1">
    <source>
        <dbReference type="ARBA" id="ARBA00001974"/>
    </source>
</evidence>
<sequence>MNDQVLIAGAGPVGLTMALELARYGVPVRIIDKIPEATHTSRAVAVWPRTLELLDRSGAAADIIAMGNKVTVANILSGGRPVASLSLDQIPSPHPFALMVPQYDTEAVLRRHLAAHGVTPDLGVELLGFEQDEDGLSARLREPDGAERTEPYAYLVACDGAHSVVRHHLGLDFEGDTLGLDWTQGDFHLSGYPFPSSQLAIFWHEDGPLLFFPMAPDRARVITSLGPSTATPPVALDQEAFQKMIDARGPQGITLTGTEWVSAFRINERQVENYRSGRVFLAGDAAHIHSPAGGQGMNTGMQDAINLAWKLALVIRGIAGAPALLESYDLERRPVGAQVIAASGRMTRIGTLADHTLQHVRDFAAHILMGLSPVQRAITGLMAEVSIGYPDSPLNGPSQGDAKAGARVRPVAGEGPFGAGDTPLFTACGGSGAAELAARFPRLVAAAAPRSDAGAFISLVRPDGYLAAQVADAHWQDLVPYLQRIGAERGQPLG</sequence>
<dbReference type="EMBL" id="RCTF01000006">
    <property type="protein sequence ID" value="RLP78999.1"/>
    <property type="molecule type" value="Genomic_DNA"/>
</dbReference>
<dbReference type="Proteomes" id="UP000269692">
    <property type="component" value="Unassembled WGS sequence"/>
</dbReference>
<keyword evidence="5" id="KW-0503">Monooxygenase</keyword>
<evidence type="ECO:0000256" key="3">
    <source>
        <dbReference type="ARBA" id="ARBA00022827"/>
    </source>
</evidence>
<comment type="caution">
    <text evidence="5">The sequence shown here is derived from an EMBL/GenBank/DDBJ whole genome shotgun (WGS) entry which is preliminary data.</text>
</comment>
<keyword evidence="5" id="KW-0560">Oxidoreductase</keyword>
<dbReference type="Pfam" id="PF01494">
    <property type="entry name" value="FAD_binding_3"/>
    <property type="match status" value="1"/>
</dbReference>
<dbReference type="PANTHER" id="PTHR43004">
    <property type="entry name" value="TRK SYSTEM POTASSIUM UPTAKE PROTEIN"/>
    <property type="match status" value="1"/>
</dbReference>
<dbReference type="OrthoDB" id="9791689at2"/>
<gene>
    <name evidence="5" type="ORF">D9R14_09095</name>
</gene>
<protein>
    <submittedName>
        <fullName evidence="5">FAD-binding monooxygenase</fullName>
    </submittedName>
</protein>
<dbReference type="Gene3D" id="3.30.70.2450">
    <property type="match status" value="1"/>
</dbReference>
<dbReference type="AlphaFoldDB" id="A0A3L7AF32"/>
<evidence type="ECO:0000313" key="6">
    <source>
        <dbReference type="Proteomes" id="UP000269692"/>
    </source>
</evidence>
<dbReference type="SUPFAM" id="SSF51905">
    <property type="entry name" value="FAD/NAD(P)-binding domain"/>
    <property type="match status" value="1"/>
</dbReference>
<dbReference type="PRINTS" id="PR00420">
    <property type="entry name" value="RNGMNOXGNASE"/>
</dbReference>
<dbReference type="InterPro" id="IPR002938">
    <property type="entry name" value="FAD-bd"/>
</dbReference>
<dbReference type="InterPro" id="IPR050641">
    <property type="entry name" value="RIFMO-like"/>
</dbReference>
<evidence type="ECO:0000313" key="5">
    <source>
        <dbReference type="EMBL" id="RLP78999.1"/>
    </source>
</evidence>
<keyword evidence="3" id="KW-0274">FAD</keyword>
<evidence type="ECO:0000259" key="4">
    <source>
        <dbReference type="Pfam" id="PF01494"/>
    </source>
</evidence>
<dbReference type="GO" id="GO:0071949">
    <property type="term" value="F:FAD binding"/>
    <property type="evidence" value="ECO:0007669"/>
    <property type="project" value="InterPro"/>
</dbReference>
<dbReference type="Gene3D" id="3.50.50.60">
    <property type="entry name" value="FAD/NAD(P)-binding domain"/>
    <property type="match status" value="1"/>
</dbReference>
<dbReference type="InterPro" id="IPR036188">
    <property type="entry name" value="FAD/NAD-bd_sf"/>
</dbReference>
<accession>A0A3L7AF32</accession>
<comment type="cofactor">
    <cofactor evidence="1">
        <name>FAD</name>
        <dbReference type="ChEBI" id="CHEBI:57692"/>
    </cofactor>
</comment>
<reference evidence="5 6" key="1">
    <citation type="submission" date="2018-10" db="EMBL/GenBank/DDBJ databases">
        <title>Xanthobacter tagetidis genome sequencing and assembly.</title>
        <authorList>
            <person name="Maclea K.S."/>
            <person name="Goen A.E."/>
            <person name="Fatima S.A."/>
        </authorList>
    </citation>
    <scope>NUCLEOTIDE SEQUENCE [LARGE SCALE GENOMIC DNA]</scope>
    <source>
        <strain evidence="5 6">ATCC 700314</strain>
    </source>
</reference>
<dbReference type="GO" id="GO:0016709">
    <property type="term" value="F:oxidoreductase activity, acting on paired donors, with incorporation or reduction of molecular oxygen, NAD(P)H as one donor, and incorporation of one atom of oxygen"/>
    <property type="evidence" value="ECO:0007669"/>
    <property type="project" value="UniProtKB-ARBA"/>
</dbReference>
<dbReference type="RefSeq" id="WP_121623013.1">
    <property type="nucleotide sequence ID" value="NZ_JACIIW010000002.1"/>
</dbReference>